<comment type="caution">
    <text evidence="2">The sequence shown here is derived from an EMBL/GenBank/DDBJ whole genome shotgun (WGS) entry which is preliminary data.</text>
</comment>
<protein>
    <submittedName>
        <fullName evidence="2">TniQ family protein</fullName>
    </submittedName>
</protein>
<dbReference type="EMBL" id="JBEWZI010000026">
    <property type="protein sequence ID" value="MET7016016.1"/>
    <property type="molecule type" value="Genomic_DNA"/>
</dbReference>
<evidence type="ECO:0000259" key="1">
    <source>
        <dbReference type="Pfam" id="PF06527"/>
    </source>
</evidence>
<evidence type="ECO:0000313" key="3">
    <source>
        <dbReference type="Proteomes" id="UP001549691"/>
    </source>
</evidence>
<name>A0ABV2TQ09_9RHOO</name>
<accession>A0ABV2TQ09</accession>
<dbReference type="RefSeq" id="WP_354602474.1">
    <property type="nucleotide sequence ID" value="NZ_JBEWZI010000026.1"/>
</dbReference>
<feature type="domain" description="TniQ" evidence="1">
    <location>
        <begin position="3"/>
        <end position="150"/>
    </location>
</feature>
<organism evidence="2 3">
    <name type="scientific">Uliginosibacterium flavum</name>
    <dbReference type="NCBI Taxonomy" id="1396831"/>
    <lineage>
        <taxon>Bacteria</taxon>
        <taxon>Pseudomonadati</taxon>
        <taxon>Pseudomonadota</taxon>
        <taxon>Betaproteobacteria</taxon>
        <taxon>Rhodocyclales</taxon>
        <taxon>Zoogloeaceae</taxon>
        <taxon>Uliginosibacterium</taxon>
    </lineage>
</organism>
<evidence type="ECO:0000313" key="2">
    <source>
        <dbReference type="EMBL" id="MET7016016.1"/>
    </source>
</evidence>
<sequence>MLLPTPNPDELFVSVLTRLGRLNGFGDFREIAAQSFEAGISSSFIDATLNLPKFCKHLGDAYGAPEVLLNDLTCLGARRFLGEIDEEAWRALICGDASTSVGALTFLGATELRFCHACRKYDIGQYGVAYWHRRHQIPVLHHCATHGCRLKKVAIKRASIHESFPLPGDILPGQEIDLPSLWTDRFEHELEVFAQFLLTPMRPHHAQVEQVLRDELRERRLMNRTGVLRTNELLEHLISRTRSENSEEARSVAAQILRGLREPARGLAFGRAALLNSLLGDWRTVLERCNWLQAIGPSVAHVFPDGAKQDVPDVTVTHRKKCLAYISSDSAHSRLGFTKNEYRSFRWLLHHDKAWLDDLLPTVGRGCEQIEMF</sequence>
<dbReference type="Proteomes" id="UP001549691">
    <property type="component" value="Unassembled WGS sequence"/>
</dbReference>
<dbReference type="InterPro" id="IPR009492">
    <property type="entry name" value="TniQ"/>
</dbReference>
<gene>
    <name evidence="2" type="ORF">ABXR19_17650</name>
</gene>
<proteinExistence type="predicted"/>
<reference evidence="2 3" key="1">
    <citation type="submission" date="2024-07" db="EMBL/GenBank/DDBJ databases">
        <title>Uliginosibacterium flavum JJ3220;KACC:17644.</title>
        <authorList>
            <person name="Kim M.K."/>
        </authorList>
    </citation>
    <scope>NUCLEOTIDE SEQUENCE [LARGE SCALE GENOMIC DNA]</scope>
    <source>
        <strain evidence="2 3">KACC:17644</strain>
    </source>
</reference>
<keyword evidence="3" id="KW-1185">Reference proteome</keyword>
<dbReference type="Pfam" id="PF06527">
    <property type="entry name" value="TniQ"/>
    <property type="match status" value="1"/>
</dbReference>